<organism evidence="1 2">
    <name type="scientific">Pyrus ussuriensis x Pyrus communis</name>
    <dbReference type="NCBI Taxonomy" id="2448454"/>
    <lineage>
        <taxon>Eukaryota</taxon>
        <taxon>Viridiplantae</taxon>
        <taxon>Streptophyta</taxon>
        <taxon>Embryophyta</taxon>
        <taxon>Tracheophyta</taxon>
        <taxon>Spermatophyta</taxon>
        <taxon>Magnoliopsida</taxon>
        <taxon>eudicotyledons</taxon>
        <taxon>Gunneridae</taxon>
        <taxon>Pentapetalae</taxon>
        <taxon>rosids</taxon>
        <taxon>fabids</taxon>
        <taxon>Rosales</taxon>
        <taxon>Rosaceae</taxon>
        <taxon>Amygdaloideae</taxon>
        <taxon>Maleae</taxon>
        <taxon>Pyrus</taxon>
    </lineage>
</organism>
<accession>A0A5N5HWY6</accession>
<name>A0A5N5HWY6_9ROSA</name>
<comment type="caution">
    <text evidence="1">The sequence shown here is derived from an EMBL/GenBank/DDBJ whole genome shotgun (WGS) entry which is preliminary data.</text>
</comment>
<dbReference type="AlphaFoldDB" id="A0A5N5HWY6"/>
<gene>
    <name evidence="1" type="ORF">D8674_028673</name>
</gene>
<keyword evidence="2" id="KW-1185">Reference proteome</keyword>
<reference evidence="1 2" key="3">
    <citation type="submission" date="2019-11" db="EMBL/GenBank/DDBJ databases">
        <title>A de novo genome assembly of a pear dwarfing rootstock.</title>
        <authorList>
            <person name="Wang F."/>
            <person name="Wang J."/>
            <person name="Li S."/>
            <person name="Zhang Y."/>
            <person name="Fang M."/>
            <person name="Ma L."/>
            <person name="Zhao Y."/>
            <person name="Jiang S."/>
        </authorList>
    </citation>
    <scope>NUCLEOTIDE SEQUENCE [LARGE SCALE GENOMIC DNA]</scope>
    <source>
        <strain evidence="1">S2</strain>
        <tissue evidence="1">Leaf</tissue>
    </source>
</reference>
<proteinExistence type="predicted"/>
<evidence type="ECO:0000313" key="1">
    <source>
        <dbReference type="EMBL" id="KAB2632426.1"/>
    </source>
</evidence>
<protein>
    <submittedName>
        <fullName evidence="1">Uncharacterized protein</fullName>
    </submittedName>
</protein>
<dbReference type="EMBL" id="SMOL01000120">
    <property type="protein sequence ID" value="KAB2632426.1"/>
    <property type="molecule type" value="Genomic_DNA"/>
</dbReference>
<reference evidence="1 2" key="1">
    <citation type="submission" date="2019-09" db="EMBL/GenBank/DDBJ databases">
        <authorList>
            <person name="Ou C."/>
        </authorList>
    </citation>
    <scope>NUCLEOTIDE SEQUENCE [LARGE SCALE GENOMIC DNA]</scope>
    <source>
        <strain evidence="1">S2</strain>
        <tissue evidence="1">Leaf</tissue>
    </source>
</reference>
<evidence type="ECO:0000313" key="2">
    <source>
        <dbReference type="Proteomes" id="UP000327157"/>
    </source>
</evidence>
<reference evidence="2" key="2">
    <citation type="submission" date="2019-10" db="EMBL/GenBank/DDBJ databases">
        <title>A de novo genome assembly of a pear dwarfing rootstock.</title>
        <authorList>
            <person name="Wang F."/>
            <person name="Wang J."/>
            <person name="Li S."/>
            <person name="Zhang Y."/>
            <person name="Fang M."/>
            <person name="Ma L."/>
            <person name="Zhao Y."/>
            <person name="Jiang S."/>
        </authorList>
    </citation>
    <scope>NUCLEOTIDE SEQUENCE [LARGE SCALE GENOMIC DNA]</scope>
</reference>
<sequence>MEFNNDKLFSSPFSVSPSQCYFPSSHQDLNLKTIRDLLVLQIDGWEVQISDIGLRRWPFKLKAGVGEVCVSEIRSRRGCRQ</sequence>
<dbReference type="Proteomes" id="UP000327157">
    <property type="component" value="Chromosome 6"/>
</dbReference>